<dbReference type="SMART" id="SM00028">
    <property type="entry name" value="TPR"/>
    <property type="match status" value="2"/>
</dbReference>
<sequence length="241" mass="28160">MFFKKRIEKIIENLLAGNELNWSDLKFLFSKKWREIDILLEKGFTKGVSLIMMYDVYLKEIGEDEEAELDVALYYCKKCLEIGKRNGEFERRASWLQPMLLRLMGDIYSSKGYHYKHPEEIDKAIECYEKGMKLTEEPLLLGDLCKGMAKALGRKGKDEEYIKWLKKAKDWYVTSGNKKSIGEILGDLAEVCILAGRRQEAESYYNEFLAISKELGKDTCKLEALFKGLFNAMKHEETKRW</sequence>
<dbReference type="InterPro" id="IPR011990">
    <property type="entry name" value="TPR-like_helical_dom_sf"/>
</dbReference>
<feature type="repeat" description="TPR" evidence="1">
    <location>
        <begin position="105"/>
        <end position="138"/>
    </location>
</feature>
<dbReference type="AlphaFoldDB" id="A0A7V3N5G4"/>
<reference evidence="2" key="1">
    <citation type="journal article" date="2020" name="mSystems">
        <title>Genome- and Community-Level Interaction Insights into Carbon Utilization and Element Cycling Functions of Hydrothermarchaeota in Hydrothermal Sediment.</title>
        <authorList>
            <person name="Zhou Z."/>
            <person name="Liu Y."/>
            <person name="Xu W."/>
            <person name="Pan J."/>
            <person name="Luo Z.H."/>
            <person name="Li M."/>
        </authorList>
    </citation>
    <scope>NUCLEOTIDE SEQUENCE [LARGE SCALE GENOMIC DNA]</scope>
    <source>
        <strain evidence="2">SpSt-757</strain>
    </source>
</reference>
<comment type="caution">
    <text evidence="2">The sequence shown here is derived from an EMBL/GenBank/DDBJ whole genome shotgun (WGS) entry which is preliminary data.</text>
</comment>
<organism evidence="2">
    <name type="scientific">candidate division CPR3 bacterium</name>
    <dbReference type="NCBI Taxonomy" id="2268181"/>
    <lineage>
        <taxon>Bacteria</taxon>
        <taxon>Bacteria division CPR3</taxon>
    </lineage>
</organism>
<dbReference type="EMBL" id="DTGG01000067">
    <property type="protein sequence ID" value="HFZ08892.1"/>
    <property type="molecule type" value="Genomic_DNA"/>
</dbReference>
<gene>
    <name evidence="2" type="ORF">ENV41_02020</name>
</gene>
<evidence type="ECO:0000313" key="2">
    <source>
        <dbReference type="EMBL" id="HFZ08892.1"/>
    </source>
</evidence>
<accession>A0A7V3N5G4</accession>
<keyword evidence="1" id="KW-0802">TPR repeat</keyword>
<dbReference type="PROSITE" id="PS50005">
    <property type="entry name" value="TPR"/>
    <property type="match status" value="1"/>
</dbReference>
<dbReference type="Gene3D" id="1.25.40.10">
    <property type="entry name" value="Tetratricopeptide repeat domain"/>
    <property type="match status" value="1"/>
</dbReference>
<evidence type="ECO:0000256" key="1">
    <source>
        <dbReference type="PROSITE-ProRule" id="PRU00339"/>
    </source>
</evidence>
<proteinExistence type="predicted"/>
<dbReference type="SUPFAM" id="SSF48452">
    <property type="entry name" value="TPR-like"/>
    <property type="match status" value="1"/>
</dbReference>
<protein>
    <submittedName>
        <fullName evidence="2">Tetratricopeptide repeat protein</fullName>
    </submittedName>
</protein>
<dbReference type="InterPro" id="IPR019734">
    <property type="entry name" value="TPR_rpt"/>
</dbReference>
<name>A0A7V3N5G4_UNCC3</name>